<evidence type="ECO:0000313" key="3">
    <source>
        <dbReference type="Proteomes" id="UP000006100"/>
    </source>
</evidence>
<proteinExistence type="predicted"/>
<dbReference type="eggNOG" id="arCOG08816">
    <property type="taxonomic scope" value="Archaea"/>
</dbReference>
<evidence type="ECO:0000313" key="2">
    <source>
        <dbReference type="EMBL" id="AFS83752.1"/>
    </source>
</evidence>
<protein>
    <submittedName>
        <fullName evidence="2">Uncharacterized protein</fullName>
    </submittedName>
</protein>
<gene>
    <name evidence="2" type="ORF">NSED_09820</name>
</gene>
<dbReference type="AlphaFoldDB" id="K0BFA2"/>
<reference evidence="2 3" key="1">
    <citation type="journal article" date="2012" name="J. Bacteriol.">
        <title>Draft Genome Sequence of an Ammonia-Oxidizing Archaeon, "Candidatus Nitrosopumilus sediminis" AR2, from Svalbard in the Arctic Circle.</title>
        <authorList>
            <person name="Park S.J."/>
            <person name="Kim J.G."/>
            <person name="Jung M.Y."/>
            <person name="Kim S.J."/>
            <person name="Cha I.T."/>
            <person name="Ghai R."/>
            <person name="Martin-Cuadrado A.B."/>
            <person name="Rodriguez-Valera F."/>
            <person name="Rhee S.K."/>
        </authorList>
    </citation>
    <scope>NUCLEOTIDE SEQUENCE [LARGE SCALE GENOMIC DNA]</scope>
    <source>
        <strain evidence="2 3">AR2</strain>
    </source>
</reference>
<dbReference type="STRING" id="1229909.NSED_09820"/>
<organism evidence="2 3">
    <name type="scientific">Candidatus Nitrosopumilus sediminis</name>
    <dbReference type="NCBI Taxonomy" id="1229909"/>
    <lineage>
        <taxon>Archaea</taxon>
        <taxon>Nitrososphaerota</taxon>
        <taxon>Nitrososphaeria</taxon>
        <taxon>Nitrosopumilales</taxon>
        <taxon>Nitrosopumilaceae</taxon>
        <taxon>Nitrosopumilus</taxon>
    </lineage>
</organism>
<accession>K0BFA2</accession>
<keyword evidence="1" id="KW-0472">Membrane</keyword>
<name>K0BFA2_9ARCH</name>
<dbReference type="EMBL" id="CP003843">
    <property type="protein sequence ID" value="AFS83752.1"/>
    <property type="molecule type" value="Genomic_DNA"/>
</dbReference>
<keyword evidence="3" id="KW-1185">Reference proteome</keyword>
<sequence>MITNMGANPYIHIPKESWPNWTWYAIECIIVIAISMLTSSKITDSIEGLTPEVQNYVFMGIVGLFFLVWYIGIRGLILKKKILRNSY</sequence>
<keyword evidence="1" id="KW-1133">Transmembrane helix</keyword>
<dbReference type="KEGG" id="nir:NSED_09820"/>
<dbReference type="PATRIC" id="fig|1229909.8.peg.2140"/>
<dbReference type="HOGENOM" id="CLU_170066_0_0_2"/>
<keyword evidence="1" id="KW-0812">Transmembrane</keyword>
<evidence type="ECO:0000256" key="1">
    <source>
        <dbReference type="SAM" id="Phobius"/>
    </source>
</evidence>
<dbReference type="Proteomes" id="UP000006100">
    <property type="component" value="Chromosome"/>
</dbReference>
<feature type="transmembrane region" description="Helical" evidence="1">
    <location>
        <begin position="57"/>
        <end position="77"/>
    </location>
</feature>
<feature type="transmembrane region" description="Helical" evidence="1">
    <location>
        <begin position="21"/>
        <end position="37"/>
    </location>
</feature>